<dbReference type="Proteomes" id="UP000502756">
    <property type="component" value="Chromosome"/>
</dbReference>
<protein>
    <submittedName>
        <fullName evidence="4">Dihydroorotase</fullName>
    </submittedName>
</protein>
<dbReference type="NCBIfam" id="TIGR00857">
    <property type="entry name" value="pyrC_multi"/>
    <property type="match status" value="1"/>
</dbReference>
<dbReference type="GO" id="GO:0046872">
    <property type="term" value="F:metal ion binding"/>
    <property type="evidence" value="ECO:0007669"/>
    <property type="project" value="InterPro"/>
</dbReference>
<feature type="domain" description="Amidohydrolase-related" evidence="2">
    <location>
        <begin position="259"/>
        <end position="436"/>
    </location>
</feature>
<feature type="domain" description="Dihydroorotase catalytic" evidence="3">
    <location>
        <begin position="55"/>
        <end position="219"/>
    </location>
</feature>
<dbReference type="KEGG" id="stae:HNV11_02935"/>
<accession>A0A6M5Y4V0</accession>
<evidence type="ECO:0000259" key="2">
    <source>
        <dbReference type="Pfam" id="PF01979"/>
    </source>
</evidence>
<dbReference type="RefSeq" id="WP_171738234.1">
    <property type="nucleotide sequence ID" value="NZ_CP053435.1"/>
</dbReference>
<dbReference type="CDD" id="cd01317">
    <property type="entry name" value="DHOase_IIa"/>
    <property type="match status" value="1"/>
</dbReference>
<evidence type="ECO:0000259" key="3">
    <source>
        <dbReference type="Pfam" id="PF12890"/>
    </source>
</evidence>
<keyword evidence="1" id="KW-0665">Pyrimidine biosynthesis</keyword>
<dbReference type="PANTHER" id="PTHR43668:SF2">
    <property type="entry name" value="ALLANTOINASE"/>
    <property type="match status" value="1"/>
</dbReference>
<dbReference type="Gene3D" id="2.30.40.10">
    <property type="entry name" value="Urease, subunit C, domain 1"/>
    <property type="match status" value="1"/>
</dbReference>
<dbReference type="AlphaFoldDB" id="A0A6M5Y4V0"/>
<organism evidence="4 5">
    <name type="scientific">Spirosoma taeanense</name>
    <dbReference type="NCBI Taxonomy" id="2735870"/>
    <lineage>
        <taxon>Bacteria</taxon>
        <taxon>Pseudomonadati</taxon>
        <taxon>Bacteroidota</taxon>
        <taxon>Cytophagia</taxon>
        <taxon>Cytophagales</taxon>
        <taxon>Cytophagaceae</taxon>
        <taxon>Spirosoma</taxon>
    </lineage>
</organism>
<dbReference type="Gene3D" id="3.20.20.140">
    <property type="entry name" value="Metal-dependent hydrolases"/>
    <property type="match status" value="1"/>
</dbReference>
<dbReference type="SUPFAM" id="SSF51556">
    <property type="entry name" value="Metallo-dependent hydrolases"/>
    <property type="match status" value="1"/>
</dbReference>
<dbReference type="Pfam" id="PF12890">
    <property type="entry name" value="DHOase"/>
    <property type="match status" value="1"/>
</dbReference>
<dbReference type="GO" id="GO:0004151">
    <property type="term" value="F:dihydroorotase activity"/>
    <property type="evidence" value="ECO:0007669"/>
    <property type="project" value="InterPro"/>
</dbReference>
<dbReference type="InterPro" id="IPR032466">
    <property type="entry name" value="Metal_Hydrolase"/>
</dbReference>
<dbReference type="GO" id="GO:0006145">
    <property type="term" value="P:purine nucleobase catabolic process"/>
    <property type="evidence" value="ECO:0007669"/>
    <property type="project" value="TreeGrafter"/>
</dbReference>
<dbReference type="InterPro" id="IPR050138">
    <property type="entry name" value="DHOase/Allantoinase_Hydrolase"/>
</dbReference>
<dbReference type="EMBL" id="CP053435">
    <property type="protein sequence ID" value="QJW88400.1"/>
    <property type="molecule type" value="Genomic_DNA"/>
</dbReference>
<dbReference type="PANTHER" id="PTHR43668">
    <property type="entry name" value="ALLANTOINASE"/>
    <property type="match status" value="1"/>
</dbReference>
<gene>
    <name evidence="4" type="ORF">HNV11_02935</name>
</gene>
<dbReference type="GO" id="GO:0004038">
    <property type="term" value="F:allantoinase activity"/>
    <property type="evidence" value="ECO:0007669"/>
    <property type="project" value="TreeGrafter"/>
</dbReference>
<proteinExistence type="predicted"/>
<name>A0A6M5Y4V0_9BACT</name>
<dbReference type="InterPro" id="IPR011059">
    <property type="entry name" value="Metal-dep_hydrolase_composite"/>
</dbReference>
<dbReference type="InterPro" id="IPR024403">
    <property type="entry name" value="DHOase_cat"/>
</dbReference>
<dbReference type="Pfam" id="PF01979">
    <property type="entry name" value="Amidohydro_1"/>
    <property type="match status" value="1"/>
</dbReference>
<dbReference type="GO" id="GO:0005737">
    <property type="term" value="C:cytoplasm"/>
    <property type="evidence" value="ECO:0007669"/>
    <property type="project" value="TreeGrafter"/>
</dbReference>
<dbReference type="GO" id="GO:0006221">
    <property type="term" value="P:pyrimidine nucleotide biosynthetic process"/>
    <property type="evidence" value="ECO:0007669"/>
    <property type="project" value="UniProtKB-KW"/>
</dbReference>
<sequence length="441" mass="47894">MQFLIRSARFVDSTSSFDGQIADLLIENGLIRKIGQNLSVDEGTRVIEANNLHVSPGWVDMRVSAQDPGYEHKEDLTSVCRAAAAGGFTDIVVLPNTQPVVDAKGTLGYVRRMSEGQPVSVHVVAAITKKAAGEDFTEMLDLHHAGAIAFSDGHHPLQNPDLLLKTLQYLHPINGLLINRPEETLLTRFGQMHEGVQSTLLGLKGMPALAEELMIERDLRLLDYVLSGNPQIENDTETPASRLSKRGPALHFTTISSARSVELIRQAKAQGLPVSCDVAVHQLVFDDSALAGFDTNLKVNPPFRSVEDVAALWAGLADGTIDAIVSDHTPQDAESKNLEFDQAEFGIIGLETVFGAVRTNNQGLSLAQLIDKLTTQPRHILRLPAVTLAEGQSASLTLFQPDEPWTFSRTLSKSKNSPFLGQTLTGRVVGTIHQGQFNHNA</sequence>
<evidence type="ECO:0000313" key="4">
    <source>
        <dbReference type="EMBL" id="QJW88400.1"/>
    </source>
</evidence>
<dbReference type="SUPFAM" id="SSF51338">
    <property type="entry name" value="Composite domain of metallo-dependent hydrolases"/>
    <property type="match status" value="1"/>
</dbReference>
<dbReference type="InterPro" id="IPR004722">
    <property type="entry name" value="DHOase"/>
</dbReference>
<keyword evidence="5" id="KW-1185">Reference proteome</keyword>
<reference evidence="4 5" key="1">
    <citation type="submission" date="2020-05" db="EMBL/GenBank/DDBJ databases">
        <title>Genome sequencing of Spirosoma sp. TS118.</title>
        <authorList>
            <person name="Lee J.-H."/>
            <person name="Jeong S."/>
            <person name="Zhao L."/>
            <person name="Jung J.-H."/>
            <person name="Kim M.-K."/>
            <person name="Lim S."/>
        </authorList>
    </citation>
    <scope>NUCLEOTIDE SEQUENCE [LARGE SCALE GENOMIC DNA]</scope>
    <source>
        <strain evidence="4 5">TS118</strain>
    </source>
</reference>
<dbReference type="InterPro" id="IPR006680">
    <property type="entry name" value="Amidohydro-rel"/>
</dbReference>
<evidence type="ECO:0000313" key="5">
    <source>
        <dbReference type="Proteomes" id="UP000502756"/>
    </source>
</evidence>
<evidence type="ECO:0000256" key="1">
    <source>
        <dbReference type="ARBA" id="ARBA00022975"/>
    </source>
</evidence>